<evidence type="ECO:0000313" key="2">
    <source>
        <dbReference type="EMBL" id="HDP76634.1"/>
    </source>
</evidence>
<comment type="caution">
    <text evidence="2">The sequence shown here is derived from an EMBL/GenBank/DDBJ whole genome shotgun (WGS) entry which is preliminary data.</text>
</comment>
<dbReference type="InterPro" id="IPR017438">
    <property type="entry name" value="ATP-NAD_kinase_N"/>
</dbReference>
<dbReference type="SUPFAM" id="SSF111331">
    <property type="entry name" value="NAD kinase/diacylglycerol kinase-like"/>
    <property type="match status" value="1"/>
</dbReference>
<dbReference type="EMBL" id="DSBT01000013">
    <property type="protein sequence ID" value="HDP76634.1"/>
    <property type="molecule type" value="Genomic_DNA"/>
</dbReference>
<dbReference type="InterPro" id="IPR016064">
    <property type="entry name" value="NAD/diacylglycerol_kinase_sf"/>
</dbReference>
<gene>
    <name evidence="2" type="ORF">ENN47_00315</name>
</gene>
<proteinExistence type="predicted"/>
<evidence type="ECO:0000259" key="1">
    <source>
        <dbReference type="Pfam" id="PF00781"/>
    </source>
</evidence>
<accession>A0A7C1CSC6</accession>
<dbReference type="AlphaFoldDB" id="A0A7C1CSC6"/>
<dbReference type="Pfam" id="PF00781">
    <property type="entry name" value="DAGK_cat"/>
    <property type="match status" value="1"/>
</dbReference>
<dbReference type="GO" id="GO:0016301">
    <property type="term" value="F:kinase activity"/>
    <property type="evidence" value="ECO:0007669"/>
    <property type="project" value="InterPro"/>
</dbReference>
<dbReference type="InterPro" id="IPR001206">
    <property type="entry name" value="Diacylglycerol_kinase_cat_dom"/>
</dbReference>
<feature type="domain" description="DAGKc" evidence="1">
    <location>
        <begin position="4"/>
        <end position="112"/>
    </location>
</feature>
<reference evidence="2" key="1">
    <citation type="journal article" date="2020" name="mSystems">
        <title>Genome- and Community-Level Interaction Insights into Carbon Utilization and Element Cycling Functions of Hydrothermarchaeota in Hydrothermal Sediment.</title>
        <authorList>
            <person name="Zhou Z."/>
            <person name="Liu Y."/>
            <person name="Xu W."/>
            <person name="Pan J."/>
            <person name="Luo Z.H."/>
            <person name="Li M."/>
        </authorList>
    </citation>
    <scope>NUCLEOTIDE SEQUENCE [LARGE SCALE GENOMIC DNA]</scope>
    <source>
        <strain evidence="2">SpSt-1179</strain>
    </source>
</reference>
<organism evidence="2">
    <name type="scientific">Mesotoga infera</name>
    <dbReference type="NCBI Taxonomy" id="1236046"/>
    <lineage>
        <taxon>Bacteria</taxon>
        <taxon>Thermotogati</taxon>
        <taxon>Thermotogota</taxon>
        <taxon>Thermotogae</taxon>
        <taxon>Kosmotogales</taxon>
        <taxon>Kosmotogaceae</taxon>
        <taxon>Mesotoga</taxon>
    </lineage>
</organism>
<protein>
    <recommendedName>
        <fullName evidence="1">DAGKc domain-containing protein</fullName>
    </recommendedName>
</protein>
<sequence length="323" mass="35309">MRIGLVFNPNSGKLENDRGLMKALASKLQGTHLYCTGSTHFHLKEYFDLEVVGSELILNDYRDTVYAGEVLSETDLVISIGGDGTASDIVAGMRMIGRLAPVAGLALGTANCGPFIVLRSVSDIFEFDFLNIEPIWVTGLDVFEEKYVGSAFNDIVISETLISTVGLETCTIDASDFFYKNKRTPREPKSIASAESRLEINGEEVSPQFQPAQIIISPFSEDMKSLYAYRAINGLFCWLPYSLCNSAMIVSSRPIITMLEPGETISAEIKQFILASADTVRLSGFNAFCVIDGNPRVDLSASKGIEVKTNGRAGLGVKRRDEE</sequence>
<dbReference type="Proteomes" id="UP000886198">
    <property type="component" value="Unassembled WGS sequence"/>
</dbReference>
<name>A0A7C1CSC6_9BACT</name>
<dbReference type="Gene3D" id="3.40.50.10330">
    <property type="entry name" value="Probable inorganic polyphosphate/atp-NAD kinase, domain 1"/>
    <property type="match status" value="1"/>
</dbReference>